<accession>A0A9N9JPV6</accession>
<gene>
    <name evidence="1" type="ORF">CPELLU_LOCUS17057</name>
</gene>
<dbReference type="EMBL" id="CAJVQA010027403">
    <property type="protein sequence ID" value="CAG8791735.1"/>
    <property type="molecule type" value="Genomic_DNA"/>
</dbReference>
<evidence type="ECO:0000313" key="1">
    <source>
        <dbReference type="EMBL" id="CAG8791735.1"/>
    </source>
</evidence>
<reference evidence="1" key="1">
    <citation type="submission" date="2021-06" db="EMBL/GenBank/DDBJ databases">
        <authorList>
            <person name="Kallberg Y."/>
            <person name="Tangrot J."/>
            <person name="Rosling A."/>
        </authorList>
    </citation>
    <scope>NUCLEOTIDE SEQUENCE</scope>
    <source>
        <strain evidence="1">FL966</strain>
    </source>
</reference>
<proteinExistence type="predicted"/>
<dbReference type="Proteomes" id="UP000789759">
    <property type="component" value="Unassembled WGS sequence"/>
</dbReference>
<keyword evidence="2" id="KW-1185">Reference proteome</keyword>
<organism evidence="1 2">
    <name type="scientific">Cetraspora pellucida</name>
    <dbReference type="NCBI Taxonomy" id="1433469"/>
    <lineage>
        <taxon>Eukaryota</taxon>
        <taxon>Fungi</taxon>
        <taxon>Fungi incertae sedis</taxon>
        <taxon>Mucoromycota</taxon>
        <taxon>Glomeromycotina</taxon>
        <taxon>Glomeromycetes</taxon>
        <taxon>Diversisporales</taxon>
        <taxon>Gigasporaceae</taxon>
        <taxon>Cetraspora</taxon>
    </lineage>
</organism>
<protein>
    <submittedName>
        <fullName evidence="1">23892_t:CDS:1</fullName>
    </submittedName>
</protein>
<sequence>KPMKKTHIEEKPRRKTMLKKNYIEEKPSLKVSIMFVTTLGTEDCLL</sequence>
<feature type="non-terminal residue" evidence="1">
    <location>
        <position position="1"/>
    </location>
</feature>
<dbReference type="AlphaFoldDB" id="A0A9N9JPV6"/>
<comment type="caution">
    <text evidence="1">The sequence shown here is derived from an EMBL/GenBank/DDBJ whole genome shotgun (WGS) entry which is preliminary data.</text>
</comment>
<name>A0A9N9JPV6_9GLOM</name>
<evidence type="ECO:0000313" key="2">
    <source>
        <dbReference type="Proteomes" id="UP000789759"/>
    </source>
</evidence>